<feature type="domain" description="CSN8/PSMD8/EIF3K" evidence="6">
    <location>
        <begin position="50"/>
        <end position="194"/>
    </location>
</feature>
<protein>
    <recommendedName>
        <fullName evidence="6">CSN8/PSMD8/EIF3K domain-containing protein</fullName>
    </recommendedName>
</protein>
<sequence>MDLPPLSTERISTILSSAPSHSELYDILSQYEGEALLLSSKKGEKPLFLSLFYSTFFFSHLLTDQLYEARALTQRVPQSVSQNDPSLQNCSVVLRAVWQRNYEQVYKALRELPWSEQLKPIVSKYDAHFQEKTFKEVSRAYEAIRPAAAASYLGLDPDLAEQGDPAIIQKFTAREWKWDKETKLLHPKPIPVVPETTGDPSQGLDQIMALISKYGG</sequence>
<evidence type="ECO:0000256" key="5">
    <source>
        <dbReference type="ARBA" id="ARBA00023242"/>
    </source>
</evidence>
<dbReference type="PANTHER" id="PTHR13339:SF0">
    <property type="entry name" value="COP9 SIGNALOSOME COMPLEX SUBUNIT 8"/>
    <property type="match status" value="1"/>
</dbReference>
<evidence type="ECO:0000313" key="7">
    <source>
        <dbReference type="EMBL" id="KAA8642236.1"/>
    </source>
</evidence>
<dbReference type="Pfam" id="PF10075">
    <property type="entry name" value="CSN8_PSD8_EIF3K"/>
    <property type="match status" value="1"/>
</dbReference>
<evidence type="ECO:0000313" key="8">
    <source>
        <dbReference type="Proteomes" id="UP000324241"/>
    </source>
</evidence>
<dbReference type="InterPro" id="IPR033464">
    <property type="entry name" value="CSN8_PSD8_EIF3K"/>
</dbReference>
<keyword evidence="4" id="KW-0736">Signalosome</keyword>
<proteinExistence type="predicted"/>
<comment type="caution">
    <text evidence="7">The sequence shown here is derived from an EMBL/GenBank/DDBJ whole genome shotgun (WGS) entry which is preliminary data.</text>
</comment>
<accession>A0A5M9M9D6</accession>
<dbReference type="EMBL" id="QUQM01000008">
    <property type="protein sequence ID" value="KAA8642236.1"/>
    <property type="molecule type" value="Genomic_DNA"/>
</dbReference>
<dbReference type="GO" id="GO:0005737">
    <property type="term" value="C:cytoplasm"/>
    <property type="evidence" value="ECO:0007669"/>
    <property type="project" value="UniProtKB-SubCell"/>
</dbReference>
<reference evidence="7 8" key="1">
    <citation type="submission" date="2019-08" db="EMBL/GenBank/DDBJ databases">
        <title>The genome sequence of a newly discovered highly antifungal drug resistant Aspergillus species, Aspergillus tanneri NIH 1004.</title>
        <authorList>
            <person name="Mounaud S."/>
            <person name="Singh I."/>
            <person name="Joardar V."/>
            <person name="Pakala S."/>
            <person name="Pakala S."/>
            <person name="Venepally P."/>
            <person name="Chung J.K."/>
            <person name="Losada L."/>
            <person name="Nierman W.C."/>
        </authorList>
    </citation>
    <scope>NUCLEOTIDE SEQUENCE [LARGE SCALE GENOMIC DNA]</scope>
    <source>
        <strain evidence="7 8">NIH1004</strain>
    </source>
</reference>
<name>A0A5M9M9D6_9EURO</name>
<evidence type="ECO:0000256" key="1">
    <source>
        <dbReference type="ARBA" id="ARBA00004123"/>
    </source>
</evidence>
<gene>
    <name evidence="7" type="ORF">ATNIH1004_011177</name>
</gene>
<dbReference type="GO" id="GO:0008180">
    <property type="term" value="C:COP9 signalosome"/>
    <property type="evidence" value="ECO:0007669"/>
    <property type="project" value="UniProtKB-KW"/>
</dbReference>
<dbReference type="PANTHER" id="PTHR13339">
    <property type="entry name" value="COP9 SIGNALOSOME COMPLEX SUBUNIT 8"/>
    <property type="match status" value="1"/>
</dbReference>
<dbReference type="AlphaFoldDB" id="A0A5M9M9D6"/>
<comment type="subcellular location">
    <subcellularLocation>
        <location evidence="2">Cytoplasm</location>
    </subcellularLocation>
    <subcellularLocation>
        <location evidence="1">Nucleus</location>
    </subcellularLocation>
</comment>
<dbReference type="GO" id="GO:0000338">
    <property type="term" value="P:protein deneddylation"/>
    <property type="evidence" value="ECO:0007669"/>
    <property type="project" value="InterPro"/>
</dbReference>
<dbReference type="RefSeq" id="XP_033421598.1">
    <property type="nucleotide sequence ID" value="XM_033575743.1"/>
</dbReference>
<dbReference type="Proteomes" id="UP000324241">
    <property type="component" value="Unassembled WGS sequence"/>
</dbReference>
<keyword evidence="5" id="KW-0539">Nucleus</keyword>
<organism evidence="7 8">
    <name type="scientific">Aspergillus tanneri</name>
    <dbReference type="NCBI Taxonomy" id="1220188"/>
    <lineage>
        <taxon>Eukaryota</taxon>
        <taxon>Fungi</taxon>
        <taxon>Dikarya</taxon>
        <taxon>Ascomycota</taxon>
        <taxon>Pezizomycotina</taxon>
        <taxon>Eurotiomycetes</taxon>
        <taxon>Eurotiomycetidae</taxon>
        <taxon>Eurotiales</taxon>
        <taxon>Aspergillaceae</taxon>
        <taxon>Aspergillus</taxon>
        <taxon>Aspergillus subgen. Circumdati</taxon>
    </lineage>
</organism>
<dbReference type="GeneID" id="54333878"/>
<dbReference type="GO" id="GO:0010387">
    <property type="term" value="P:COP9 signalosome assembly"/>
    <property type="evidence" value="ECO:0007669"/>
    <property type="project" value="InterPro"/>
</dbReference>
<keyword evidence="3" id="KW-0963">Cytoplasm</keyword>
<dbReference type="OrthoDB" id="5351233at2759"/>
<evidence type="ECO:0000259" key="6">
    <source>
        <dbReference type="Pfam" id="PF10075"/>
    </source>
</evidence>
<evidence type="ECO:0000256" key="4">
    <source>
        <dbReference type="ARBA" id="ARBA00022790"/>
    </source>
</evidence>
<evidence type="ECO:0000256" key="3">
    <source>
        <dbReference type="ARBA" id="ARBA00022490"/>
    </source>
</evidence>
<dbReference type="VEuPathDB" id="FungiDB:EYZ11_008555"/>
<dbReference type="InterPro" id="IPR033205">
    <property type="entry name" value="COP9_CSN8"/>
</dbReference>
<evidence type="ECO:0000256" key="2">
    <source>
        <dbReference type="ARBA" id="ARBA00004496"/>
    </source>
</evidence>